<dbReference type="HOGENOM" id="CLU_107144_1_1_0"/>
<dbReference type="InterPro" id="IPR036388">
    <property type="entry name" value="WH-like_DNA-bd_sf"/>
</dbReference>
<dbReference type="Pfam" id="PF02082">
    <property type="entry name" value="Rrf2"/>
    <property type="match status" value="1"/>
</dbReference>
<protein>
    <submittedName>
        <fullName evidence="2">Transcriptional regulator, Rrf2 family</fullName>
    </submittedName>
</protein>
<evidence type="ECO:0000256" key="1">
    <source>
        <dbReference type="ARBA" id="ARBA00023125"/>
    </source>
</evidence>
<reference evidence="2 3" key="1">
    <citation type="journal article" date="2010" name="Stand. Genomic Sci.">
        <title>Complete genome sequence of Planctomyces limnophilus type strain (Mu 290).</title>
        <authorList>
            <person name="Labutti K."/>
            <person name="Sikorski J."/>
            <person name="Schneider S."/>
            <person name="Nolan M."/>
            <person name="Lucas S."/>
            <person name="Glavina Del Rio T."/>
            <person name="Tice H."/>
            <person name="Cheng J.F."/>
            <person name="Goodwin L."/>
            <person name="Pitluck S."/>
            <person name="Liolios K."/>
            <person name="Ivanova N."/>
            <person name="Mavromatis K."/>
            <person name="Mikhailova N."/>
            <person name="Pati A."/>
            <person name="Chen A."/>
            <person name="Palaniappan K."/>
            <person name="Land M."/>
            <person name="Hauser L."/>
            <person name="Chang Y.J."/>
            <person name="Jeffries C.D."/>
            <person name="Tindall B.J."/>
            <person name="Rohde M."/>
            <person name="Goker M."/>
            <person name="Woyke T."/>
            <person name="Bristow J."/>
            <person name="Eisen J.A."/>
            <person name="Markowitz V."/>
            <person name="Hugenholtz P."/>
            <person name="Kyrpides N.C."/>
            <person name="Klenk H.P."/>
            <person name="Lapidus A."/>
        </authorList>
    </citation>
    <scope>NUCLEOTIDE SEQUENCE [LARGE SCALE GENOMIC DNA]</scope>
    <source>
        <strain evidence="3">ATCC 43296 / DSM 3776 / IFAM 1008 / 290</strain>
    </source>
</reference>
<organism evidence="2 3">
    <name type="scientific">Planctopirus limnophila (strain ATCC 43296 / DSM 3776 / IFAM 1008 / Mu 290)</name>
    <name type="common">Planctomyces limnophilus</name>
    <dbReference type="NCBI Taxonomy" id="521674"/>
    <lineage>
        <taxon>Bacteria</taxon>
        <taxon>Pseudomonadati</taxon>
        <taxon>Planctomycetota</taxon>
        <taxon>Planctomycetia</taxon>
        <taxon>Planctomycetales</taxon>
        <taxon>Planctomycetaceae</taxon>
        <taxon>Planctopirus</taxon>
    </lineage>
</organism>
<dbReference type="EMBL" id="CP001744">
    <property type="protein sequence ID" value="ADG68600.1"/>
    <property type="molecule type" value="Genomic_DNA"/>
</dbReference>
<dbReference type="InterPro" id="IPR000944">
    <property type="entry name" value="Tscrpt_reg_Rrf2"/>
</dbReference>
<dbReference type="PROSITE" id="PS51197">
    <property type="entry name" value="HTH_RRF2_2"/>
    <property type="match status" value="1"/>
</dbReference>
<dbReference type="InterPro" id="IPR036390">
    <property type="entry name" value="WH_DNA-bd_sf"/>
</dbReference>
<sequence>MKLSRKADYALRILITLAARFGESPISLSELARMNDAPKRFLEHIVLDLKSQGWIESSPGRKGGYVLAQPPEQITMGQVIRFFDGVIAPSPCVSTSAHRPCSQARLCRFRRVLLEIRNFASRYLDNMTLARLIDLDPVEDHEVFALELASGDGI</sequence>
<dbReference type="PANTHER" id="PTHR33221">
    <property type="entry name" value="WINGED HELIX-TURN-HELIX TRANSCRIPTIONAL REGULATOR, RRF2 FAMILY"/>
    <property type="match status" value="1"/>
</dbReference>
<name>D5SRA7_PLAL2</name>
<keyword evidence="1" id="KW-0238">DNA-binding</keyword>
<gene>
    <name evidence="2" type="ordered locus">Plim_2777</name>
</gene>
<dbReference type="Gene3D" id="1.10.10.10">
    <property type="entry name" value="Winged helix-like DNA-binding domain superfamily/Winged helix DNA-binding domain"/>
    <property type="match status" value="1"/>
</dbReference>
<dbReference type="STRING" id="521674.Plim_2777"/>
<accession>D5SRA7</accession>
<keyword evidence="3" id="KW-1185">Reference proteome</keyword>
<dbReference type="KEGG" id="plm:Plim_2777"/>
<dbReference type="NCBIfam" id="TIGR00738">
    <property type="entry name" value="rrf2_super"/>
    <property type="match status" value="1"/>
</dbReference>
<dbReference type="PANTHER" id="PTHR33221:SF5">
    <property type="entry name" value="HTH-TYPE TRANSCRIPTIONAL REGULATOR ISCR"/>
    <property type="match status" value="1"/>
</dbReference>
<evidence type="ECO:0000313" key="3">
    <source>
        <dbReference type="Proteomes" id="UP000002220"/>
    </source>
</evidence>
<dbReference type="GO" id="GO:0005829">
    <property type="term" value="C:cytosol"/>
    <property type="evidence" value="ECO:0007669"/>
    <property type="project" value="TreeGrafter"/>
</dbReference>
<proteinExistence type="predicted"/>
<dbReference type="OrthoDB" id="270199at2"/>
<dbReference type="GO" id="GO:0003700">
    <property type="term" value="F:DNA-binding transcription factor activity"/>
    <property type="evidence" value="ECO:0007669"/>
    <property type="project" value="TreeGrafter"/>
</dbReference>
<dbReference type="GO" id="GO:0003677">
    <property type="term" value="F:DNA binding"/>
    <property type="evidence" value="ECO:0007669"/>
    <property type="project" value="UniProtKB-KW"/>
</dbReference>
<dbReference type="Proteomes" id="UP000002220">
    <property type="component" value="Chromosome"/>
</dbReference>
<dbReference type="SUPFAM" id="SSF46785">
    <property type="entry name" value="Winged helix' DNA-binding domain"/>
    <property type="match status" value="1"/>
</dbReference>
<dbReference type="eggNOG" id="COG1959">
    <property type="taxonomic scope" value="Bacteria"/>
</dbReference>
<dbReference type="AlphaFoldDB" id="D5SRA7"/>
<dbReference type="RefSeq" id="WP_013111031.1">
    <property type="nucleotide sequence ID" value="NC_014148.1"/>
</dbReference>
<evidence type="ECO:0000313" key="2">
    <source>
        <dbReference type="EMBL" id="ADG68600.1"/>
    </source>
</evidence>